<name>X0UGP5_9ZZZZ</name>
<proteinExistence type="predicted"/>
<dbReference type="NCBIfam" id="TIGR04183">
    <property type="entry name" value="Por_Secre_tail"/>
    <property type="match status" value="1"/>
</dbReference>
<evidence type="ECO:0008006" key="2">
    <source>
        <dbReference type="Google" id="ProtNLM"/>
    </source>
</evidence>
<reference evidence="1" key="1">
    <citation type="journal article" date="2014" name="Front. Microbiol.">
        <title>High frequency of phylogenetically diverse reductive dehalogenase-homologous genes in deep subseafloor sedimentary metagenomes.</title>
        <authorList>
            <person name="Kawai M."/>
            <person name="Futagami T."/>
            <person name="Toyoda A."/>
            <person name="Takaki Y."/>
            <person name="Nishi S."/>
            <person name="Hori S."/>
            <person name="Arai W."/>
            <person name="Tsubouchi T."/>
            <person name="Morono Y."/>
            <person name="Uchiyama I."/>
            <person name="Ito T."/>
            <person name="Fujiyama A."/>
            <person name="Inagaki F."/>
            <person name="Takami H."/>
        </authorList>
    </citation>
    <scope>NUCLEOTIDE SEQUENCE</scope>
    <source>
        <strain evidence="1">Expedition CK06-06</strain>
    </source>
</reference>
<accession>X0UGP5</accession>
<protein>
    <recommendedName>
        <fullName evidence="2">Secretion system C-terminal sorting domain-containing protein</fullName>
    </recommendedName>
</protein>
<evidence type="ECO:0000313" key="1">
    <source>
        <dbReference type="EMBL" id="GAF99557.1"/>
    </source>
</evidence>
<sequence>YDGNEGPRDLLCIPLGDTLGNAGEAAVAFDITGDDVELSTVYFYAHTSDPVRVRVYHQALVPDSVIYTAPIRAPLGLGWTPHRLPRGFQEGNQRVYVSVASMDNALAYNENDTTSHYSYYRFPDSTSFISLDRLKVILPGDEEKILVGNWSIRLSYLVPDTSADEIEIPLAVGYFYPNPFIFERSAQPVVKLDVSPGKPVEFRLYNILGQEIWRQTRSADALMPIAWPGVMKNGRLAPSGVYLARVVAGETIAYRKLVLIR</sequence>
<gene>
    <name evidence="1" type="ORF">S01H1_45082</name>
</gene>
<dbReference type="AlphaFoldDB" id="X0UGP5"/>
<feature type="non-terminal residue" evidence="1">
    <location>
        <position position="1"/>
    </location>
</feature>
<dbReference type="EMBL" id="BARS01028785">
    <property type="protein sequence ID" value="GAF99557.1"/>
    <property type="molecule type" value="Genomic_DNA"/>
</dbReference>
<dbReference type="InterPro" id="IPR026444">
    <property type="entry name" value="Secre_tail"/>
</dbReference>
<comment type="caution">
    <text evidence="1">The sequence shown here is derived from an EMBL/GenBank/DDBJ whole genome shotgun (WGS) entry which is preliminary data.</text>
</comment>
<organism evidence="1">
    <name type="scientific">marine sediment metagenome</name>
    <dbReference type="NCBI Taxonomy" id="412755"/>
    <lineage>
        <taxon>unclassified sequences</taxon>
        <taxon>metagenomes</taxon>
        <taxon>ecological metagenomes</taxon>
    </lineage>
</organism>